<keyword evidence="3" id="KW-1185">Reference proteome</keyword>
<dbReference type="AlphaFoldDB" id="A0A1I4BQ01"/>
<dbReference type="EMBL" id="FOTF01000001">
    <property type="protein sequence ID" value="SFK70765.1"/>
    <property type="molecule type" value="Genomic_DNA"/>
</dbReference>
<name>A0A1I4BQ01_9RHOB</name>
<evidence type="ECO:0000313" key="3">
    <source>
        <dbReference type="Proteomes" id="UP000199550"/>
    </source>
</evidence>
<feature type="domain" description="Amidase" evidence="1">
    <location>
        <begin position="26"/>
        <end position="448"/>
    </location>
</feature>
<dbReference type="OrthoDB" id="9777859at2"/>
<dbReference type="InterPro" id="IPR036928">
    <property type="entry name" value="AS_sf"/>
</dbReference>
<evidence type="ECO:0000259" key="1">
    <source>
        <dbReference type="Pfam" id="PF01425"/>
    </source>
</evidence>
<dbReference type="PANTHER" id="PTHR11895:SF76">
    <property type="entry name" value="INDOLEACETAMIDE HYDROLASE"/>
    <property type="match status" value="1"/>
</dbReference>
<dbReference type="PANTHER" id="PTHR11895">
    <property type="entry name" value="TRANSAMIDASE"/>
    <property type="match status" value="1"/>
</dbReference>
<gene>
    <name evidence="2" type="ORF">SAMN04488004_10190</name>
</gene>
<dbReference type="Gene3D" id="3.90.1300.10">
    <property type="entry name" value="Amidase signature (AS) domain"/>
    <property type="match status" value="1"/>
</dbReference>
<reference evidence="3" key="1">
    <citation type="submission" date="2016-10" db="EMBL/GenBank/DDBJ databases">
        <authorList>
            <person name="Varghese N."/>
            <person name="Submissions S."/>
        </authorList>
    </citation>
    <scope>NUCLEOTIDE SEQUENCE [LARGE SCALE GENOMIC DNA]</scope>
    <source>
        <strain evidence="3">DSM 16199</strain>
    </source>
</reference>
<dbReference type="SUPFAM" id="SSF75304">
    <property type="entry name" value="Amidase signature (AS) enzymes"/>
    <property type="match status" value="1"/>
</dbReference>
<dbReference type="STRING" id="195913.SAMN04488004_10190"/>
<dbReference type="InterPro" id="IPR000120">
    <property type="entry name" value="Amidase"/>
</dbReference>
<evidence type="ECO:0000313" key="2">
    <source>
        <dbReference type="EMBL" id="SFK70765.1"/>
    </source>
</evidence>
<protein>
    <submittedName>
        <fullName evidence="2">Amidase</fullName>
    </submittedName>
</protein>
<organism evidence="2 3">
    <name type="scientific">Loktanella salsilacus</name>
    <dbReference type="NCBI Taxonomy" id="195913"/>
    <lineage>
        <taxon>Bacteria</taxon>
        <taxon>Pseudomonadati</taxon>
        <taxon>Pseudomonadota</taxon>
        <taxon>Alphaproteobacteria</taxon>
        <taxon>Rhodobacterales</taxon>
        <taxon>Roseobacteraceae</taxon>
        <taxon>Loktanella</taxon>
    </lineage>
</organism>
<dbReference type="InterPro" id="IPR023631">
    <property type="entry name" value="Amidase_dom"/>
</dbReference>
<dbReference type="Proteomes" id="UP000199550">
    <property type="component" value="Unassembled WGS sequence"/>
</dbReference>
<dbReference type="NCBIfam" id="NF005686">
    <property type="entry name" value="PRK07486.1"/>
    <property type="match status" value="1"/>
</dbReference>
<accession>A0A1I4BQ01</accession>
<dbReference type="Pfam" id="PF01425">
    <property type="entry name" value="Amidase"/>
    <property type="match status" value="1"/>
</dbReference>
<dbReference type="RefSeq" id="WP_090184573.1">
    <property type="nucleotide sequence ID" value="NZ_FOTF01000001.1"/>
</dbReference>
<dbReference type="GO" id="GO:0003824">
    <property type="term" value="F:catalytic activity"/>
    <property type="evidence" value="ECO:0007669"/>
    <property type="project" value="InterPro"/>
</dbReference>
<proteinExistence type="predicted"/>
<sequence length="461" mass="48875">MNDFLDQPAFAISAALDKGDLTATALMAATLDRIAARNPDLNAIVSLRDADALMRDAAAADAGPRKGWLHGMPLAVKDLSNAAGLPTTMGSPALKDRIAPTSDIMVQRMQDAGAIVIGKTNTPEFGLGSHTFNPVFGATQNALMPGHSAGGSSGGAAVALASGMIAVADGSDMMGSLRNPAGWNGVYGMRPTWGRVPSEPLGDLMLHPLSTNGPMARHPRDLALLLDTMAGPDPRQPHGLDHTPLAPLLDTDLRGKRIGWLGDWGGAYPVEDGVADHCAAQVARFTDLGCHVTDVAPPFSAAALWDSWTTLRSYAVAASLGPLYDQPAMRAALKDTAIWEIERGRALSGTQIQRASLIRSDWFRAAAKLFNDFDALVLPTAQCWPFPIDWAYPQDIAGQKMDSYHRWMEVVVPVSLIGLPSVAVPLPLSKGRPMGLQLIGRSRDDLGLLQLATGWHALNAA</sequence>